<comment type="cofactor">
    <cofactor evidence="1 9">
        <name>heme</name>
        <dbReference type="ChEBI" id="CHEBI:30413"/>
    </cofactor>
</comment>
<proteinExistence type="inferred from homology"/>
<dbReference type="CDD" id="cd11065">
    <property type="entry name" value="CYP64-like"/>
    <property type="match status" value="1"/>
</dbReference>
<dbReference type="GO" id="GO:0020037">
    <property type="term" value="F:heme binding"/>
    <property type="evidence" value="ECO:0007669"/>
    <property type="project" value="InterPro"/>
</dbReference>
<dbReference type="InterPro" id="IPR002401">
    <property type="entry name" value="Cyt_P450_E_grp-I"/>
</dbReference>
<keyword evidence="4 9" id="KW-0349">Heme</keyword>
<gene>
    <name evidence="11" type="ORF">NP233_g559</name>
</gene>
<dbReference type="InterPro" id="IPR050364">
    <property type="entry name" value="Cytochrome_P450_fung"/>
</dbReference>
<dbReference type="GO" id="GO:0004497">
    <property type="term" value="F:monooxygenase activity"/>
    <property type="evidence" value="ECO:0007669"/>
    <property type="project" value="UniProtKB-KW"/>
</dbReference>
<evidence type="ECO:0000256" key="7">
    <source>
        <dbReference type="ARBA" id="ARBA00023004"/>
    </source>
</evidence>
<evidence type="ECO:0000256" key="10">
    <source>
        <dbReference type="RuleBase" id="RU000461"/>
    </source>
</evidence>
<keyword evidence="8 10" id="KW-0503">Monooxygenase</keyword>
<sequence length="469" mass="53008">MDLVRIGEPAIVLSTPEAAIELLEKRGNIYSSRPRSVFAGEVAYRSAKGALLPMGTQLRRFRTLMTASLGTVPSKNFRPLEDPETRLMLRDLLQEPNPAKYRGHMQRSVHSVAFCTAYGQRIDRLGAEHLEFYNSVERFFVRFSSLPGVRLVDHLPILSKIPLVSRWFCGEAEEQGDKEERFFRSCMDQAKSAYVNGNAIRASSWFAMERQERFGYTELELALLSGAPYAAGVTTTLGSCETFLLAILLHPHVLERAQKEIDTVVGPERLPDFRDFDTLPYIRAMIKETLRWHPFTPLGIAHATTEDDVYEGMFIPAGSTVMANIYAITRNTEVKIFLAALSIPTNRSFSSFPTPKNTSPSVFLNTTDPLVKNYNMTFGFGRRICPGQHVATDQLFIMMSRILWAFDVKPMKGGPKLTEIHARHGFFGPPVPFPYELVPRSDRVRSLIMEQAALAEEDVRAWKTLDYDL</sequence>
<keyword evidence="5 9" id="KW-0479">Metal-binding</keyword>
<dbReference type="Gene3D" id="1.10.630.10">
    <property type="entry name" value="Cytochrome P450"/>
    <property type="match status" value="1"/>
</dbReference>
<keyword evidence="6 10" id="KW-0560">Oxidoreductase</keyword>
<dbReference type="Proteomes" id="UP001213000">
    <property type="component" value="Unassembled WGS sequence"/>
</dbReference>
<comment type="similarity">
    <text evidence="3 10">Belongs to the cytochrome P450 family.</text>
</comment>
<reference evidence="11" key="1">
    <citation type="submission" date="2022-07" db="EMBL/GenBank/DDBJ databases">
        <title>Genome Sequence of Leucocoprinus birnbaumii.</title>
        <authorList>
            <person name="Buettner E."/>
        </authorList>
    </citation>
    <scope>NUCLEOTIDE SEQUENCE</scope>
    <source>
        <strain evidence="11">VT141</strain>
    </source>
</reference>
<evidence type="ECO:0000256" key="5">
    <source>
        <dbReference type="ARBA" id="ARBA00022723"/>
    </source>
</evidence>
<dbReference type="GO" id="GO:0005506">
    <property type="term" value="F:iron ion binding"/>
    <property type="evidence" value="ECO:0007669"/>
    <property type="project" value="InterPro"/>
</dbReference>
<evidence type="ECO:0000313" key="12">
    <source>
        <dbReference type="Proteomes" id="UP001213000"/>
    </source>
</evidence>
<comment type="pathway">
    <text evidence="2">Secondary metabolite biosynthesis.</text>
</comment>
<evidence type="ECO:0000256" key="9">
    <source>
        <dbReference type="PIRSR" id="PIRSR602401-1"/>
    </source>
</evidence>
<evidence type="ECO:0000256" key="8">
    <source>
        <dbReference type="ARBA" id="ARBA00023033"/>
    </source>
</evidence>
<accession>A0AAD5YYJ9</accession>
<evidence type="ECO:0000256" key="3">
    <source>
        <dbReference type="ARBA" id="ARBA00010617"/>
    </source>
</evidence>
<evidence type="ECO:0000256" key="4">
    <source>
        <dbReference type="ARBA" id="ARBA00022617"/>
    </source>
</evidence>
<comment type="caution">
    <text evidence="11">The sequence shown here is derived from an EMBL/GenBank/DDBJ whole genome shotgun (WGS) entry which is preliminary data.</text>
</comment>
<keyword evidence="12" id="KW-1185">Reference proteome</keyword>
<organism evidence="11 12">
    <name type="scientific">Leucocoprinus birnbaumii</name>
    <dbReference type="NCBI Taxonomy" id="56174"/>
    <lineage>
        <taxon>Eukaryota</taxon>
        <taxon>Fungi</taxon>
        <taxon>Dikarya</taxon>
        <taxon>Basidiomycota</taxon>
        <taxon>Agaricomycotina</taxon>
        <taxon>Agaricomycetes</taxon>
        <taxon>Agaricomycetidae</taxon>
        <taxon>Agaricales</taxon>
        <taxon>Agaricineae</taxon>
        <taxon>Agaricaceae</taxon>
        <taxon>Leucocoprinus</taxon>
    </lineage>
</organism>
<dbReference type="InterPro" id="IPR017972">
    <property type="entry name" value="Cyt_P450_CS"/>
</dbReference>
<evidence type="ECO:0000256" key="6">
    <source>
        <dbReference type="ARBA" id="ARBA00023002"/>
    </source>
</evidence>
<dbReference type="InterPro" id="IPR036396">
    <property type="entry name" value="Cyt_P450_sf"/>
</dbReference>
<dbReference type="InterPro" id="IPR001128">
    <property type="entry name" value="Cyt_P450"/>
</dbReference>
<dbReference type="PANTHER" id="PTHR46300">
    <property type="entry name" value="P450, PUTATIVE (EUROFUNG)-RELATED-RELATED"/>
    <property type="match status" value="1"/>
</dbReference>
<evidence type="ECO:0000256" key="2">
    <source>
        <dbReference type="ARBA" id="ARBA00005179"/>
    </source>
</evidence>
<keyword evidence="7 9" id="KW-0408">Iron</keyword>
<dbReference type="PANTHER" id="PTHR46300:SF4">
    <property type="entry name" value="CYTOCHROME P450 98A3"/>
    <property type="match status" value="1"/>
</dbReference>
<evidence type="ECO:0000256" key="1">
    <source>
        <dbReference type="ARBA" id="ARBA00001971"/>
    </source>
</evidence>
<dbReference type="PROSITE" id="PS00086">
    <property type="entry name" value="CYTOCHROME_P450"/>
    <property type="match status" value="1"/>
</dbReference>
<dbReference type="PRINTS" id="PR00385">
    <property type="entry name" value="P450"/>
</dbReference>
<dbReference type="GO" id="GO:0016705">
    <property type="term" value="F:oxidoreductase activity, acting on paired donors, with incorporation or reduction of molecular oxygen"/>
    <property type="evidence" value="ECO:0007669"/>
    <property type="project" value="InterPro"/>
</dbReference>
<protein>
    <recommendedName>
        <fullName evidence="13">Cytochrome P450</fullName>
    </recommendedName>
</protein>
<name>A0AAD5YYJ9_9AGAR</name>
<dbReference type="PRINTS" id="PR00463">
    <property type="entry name" value="EP450I"/>
</dbReference>
<dbReference type="EMBL" id="JANIEX010000016">
    <property type="protein sequence ID" value="KAJ3576227.1"/>
    <property type="molecule type" value="Genomic_DNA"/>
</dbReference>
<dbReference type="AlphaFoldDB" id="A0AAD5YYJ9"/>
<feature type="binding site" description="axial binding residue" evidence="9">
    <location>
        <position position="385"/>
    </location>
    <ligand>
        <name>heme</name>
        <dbReference type="ChEBI" id="CHEBI:30413"/>
    </ligand>
    <ligandPart>
        <name>Fe</name>
        <dbReference type="ChEBI" id="CHEBI:18248"/>
    </ligandPart>
</feature>
<evidence type="ECO:0008006" key="13">
    <source>
        <dbReference type="Google" id="ProtNLM"/>
    </source>
</evidence>
<evidence type="ECO:0000313" key="11">
    <source>
        <dbReference type="EMBL" id="KAJ3576227.1"/>
    </source>
</evidence>
<dbReference type="Pfam" id="PF00067">
    <property type="entry name" value="p450"/>
    <property type="match status" value="1"/>
</dbReference>
<dbReference type="SUPFAM" id="SSF48264">
    <property type="entry name" value="Cytochrome P450"/>
    <property type="match status" value="1"/>
</dbReference>